<dbReference type="AlphaFoldDB" id="G2YHF5"/>
<dbReference type="HOGENOM" id="CLU_3175309_0_0_1"/>
<dbReference type="InParanoid" id="G2YHF5"/>
<reference evidence="2" key="1">
    <citation type="journal article" date="2011" name="PLoS Genet.">
        <title>Genomic analysis of the necrotrophic fungal pathogens Sclerotinia sclerotiorum and Botrytis cinerea.</title>
        <authorList>
            <person name="Amselem J."/>
            <person name="Cuomo C.A."/>
            <person name="van Kan J.A."/>
            <person name="Viaud M."/>
            <person name="Benito E.P."/>
            <person name="Couloux A."/>
            <person name="Coutinho P.M."/>
            <person name="de Vries R.P."/>
            <person name="Dyer P.S."/>
            <person name="Fillinger S."/>
            <person name="Fournier E."/>
            <person name="Gout L."/>
            <person name="Hahn M."/>
            <person name="Kohn L."/>
            <person name="Lapalu N."/>
            <person name="Plummer K.M."/>
            <person name="Pradier J.M."/>
            <person name="Quevillon E."/>
            <person name="Sharon A."/>
            <person name="Simon A."/>
            <person name="ten Have A."/>
            <person name="Tudzynski B."/>
            <person name="Tudzynski P."/>
            <person name="Wincker P."/>
            <person name="Andrew M."/>
            <person name="Anthouard V."/>
            <person name="Beever R.E."/>
            <person name="Beffa R."/>
            <person name="Benoit I."/>
            <person name="Bouzid O."/>
            <person name="Brault B."/>
            <person name="Chen Z."/>
            <person name="Choquer M."/>
            <person name="Collemare J."/>
            <person name="Cotton P."/>
            <person name="Danchin E.G."/>
            <person name="Da Silva C."/>
            <person name="Gautier A."/>
            <person name="Giraud C."/>
            <person name="Giraud T."/>
            <person name="Gonzalez C."/>
            <person name="Grossetete S."/>
            <person name="Guldener U."/>
            <person name="Henrissat B."/>
            <person name="Howlett B.J."/>
            <person name="Kodira C."/>
            <person name="Kretschmer M."/>
            <person name="Lappartient A."/>
            <person name="Leroch M."/>
            <person name="Levis C."/>
            <person name="Mauceli E."/>
            <person name="Neuveglise C."/>
            <person name="Oeser B."/>
            <person name="Pearson M."/>
            <person name="Poulain J."/>
            <person name="Poussereau N."/>
            <person name="Quesneville H."/>
            <person name="Rascle C."/>
            <person name="Schumacher J."/>
            <person name="Segurens B."/>
            <person name="Sexton A."/>
            <person name="Silva E."/>
            <person name="Sirven C."/>
            <person name="Soanes D.M."/>
            <person name="Talbot N.J."/>
            <person name="Templeton M."/>
            <person name="Yandava C."/>
            <person name="Yarden O."/>
            <person name="Zeng Q."/>
            <person name="Rollins J.A."/>
            <person name="Lebrun M.H."/>
            <person name="Dickman M."/>
        </authorList>
    </citation>
    <scope>NUCLEOTIDE SEQUENCE [LARGE SCALE GENOMIC DNA]</scope>
    <source>
        <strain evidence="2">T4</strain>
    </source>
</reference>
<sequence length="47" mass="5592">MYDTIPKGWYRIISSEKCRRRLDIILSRFSITPYSSILMGKHNTEIT</sequence>
<proteinExistence type="predicted"/>
<gene>
    <name evidence="1" type="ORF">BofuT4_uP085040.1</name>
</gene>
<dbReference type="Proteomes" id="UP000008177">
    <property type="component" value="Unplaced contigs"/>
</dbReference>
<name>G2YHF5_BOTF4</name>
<organism evidence="1 2">
    <name type="scientific">Botryotinia fuckeliana (strain T4)</name>
    <name type="common">Noble rot fungus</name>
    <name type="synonym">Botrytis cinerea</name>
    <dbReference type="NCBI Taxonomy" id="999810"/>
    <lineage>
        <taxon>Eukaryota</taxon>
        <taxon>Fungi</taxon>
        <taxon>Dikarya</taxon>
        <taxon>Ascomycota</taxon>
        <taxon>Pezizomycotina</taxon>
        <taxon>Leotiomycetes</taxon>
        <taxon>Helotiales</taxon>
        <taxon>Sclerotiniaceae</taxon>
        <taxon>Botrytis</taxon>
    </lineage>
</organism>
<dbReference type="EMBL" id="FQ790336">
    <property type="protein sequence ID" value="CCD51142.1"/>
    <property type="molecule type" value="Genomic_DNA"/>
</dbReference>
<accession>G2YHF5</accession>
<evidence type="ECO:0000313" key="1">
    <source>
        <dbReference type="EMBL" id="CCD51142.1"/>
    </source>
</evidence>
<evidence type="ECO:0000313" key="2">
    <source>
        <dbReference type="Proteomes" id="UP000008177"/>
    </source>
</evidence>
<protein>
    <submittedName>
        <fullName evidence="1">Uncharacterized protein</fullName>
    </submittedName>
</protein>